<keyword evidence="2" id="KW-0472">Membrane</keyword>
<feature type="transmembrane region" description="Helical" evidence="2">
    <location>
        <begin position="36"/>
        <end position="56"/>
    </location>
</feature>
<evidence type="ECO:0000256" key="1">
    <source>
        <dbReference type="SAM" id="MobiDB-lite"/>
    </source>
</evidence>
<keyword evidence="2" id="KW-1133">Transmembrane helix</keyword>
<evidence type="ECO:0000256" key="2">
    <source>
        <dbReference type="SAM" id="Phobius"/>
    </source>
</evidence>
<reference evidence="3" key="1">
    <citation type="submission" date="2023-07" db="EMBL/GenBank/DDBJ databases">
        <title>Genomic Encyclopedia of Type Strains, Phase IV (KMG-IV): sequencing the most valuable type-strain genomes for metagenomic binning, comparative biology and taxonomic classification.</title>
        <authorList>
            <person name="Goeker M."/>
        </authorList>
    </citation>
    <scope>NUCLEOTIDE SEQUENCE</scope>
    <source>
        <strain evidence="3">DSM 24202</strain>
    </source>
</reference>
<proteinExistence type="predicted"/>
<keyword evidence="2" id="KW-0812">Transmembrane</keyword>
<name>A0AAE3VDP0_9BACT</name>
<feature type="transmembrane region" description="Helical" evidence="2">
    <location>
        <begin position="177"/>
        <end position="197"/>
    </location>
</feature>
<keyword evidence="3" id="KW-0645">Protease</keyword>
<dbReference type="GO" id="GO:0008233">
    <property type="term" value="F:peptidase activity"/>
    <property type="evidence" value="ECO:0007669"/>
    <property type="project" value="UniProtKB-KW"/>
</dbReference>
<feature type="compositionally biased region" description="Basic and acidic residues" evidence="1">
    <location>
        <begin position="364"/>
        <end position="389"/>
    </location>
</feature>
<keyword evidence="4" id="KW-1185">Reference proteome</keyword>
<evidence type="ECO:0000313" key="4">
    <source>
        <dbReference type="Proteomes" id="UP001238163"/>
    </source>
</evidence>
<keyword evidence="3" id="KW-0378">Hydrolase</keyword>
<feature type="region of interest" description="Disordered" evidence="1">
    <location>
        <begin position="362"/>
        <end position="389"/>
    </location>
</feature>
<sequence>MKDVSTRPRNLCFAVSFVGVVLLILGTFILKTGNSSAMVPGVAAALTVVLLGLLAAGRCAFAYRQAVEETAAAAFRKEHGKNELFDDADETVRMATRANMQYVKYFVPIFTFVLGIGLIIFSFGVWRHWRSLLAFPLAVNPMPLAILSICCAIGTLIAGSYFVGASREAGCRWLRPAGAWLFFSCVLFLGSGVSLFLEYFKKAAAEADITVARVALFMLLVLAVELLLSFVIEFYRPRMPGEDERPLPESRLLALFTEPGGVARNVAASLDYQFGFQVSEVWFYRFLERTVAPLLVMMLVTLWLQTCLVVISTEENGIHERFGRVVSQEALKPGLYFKLPAPFSRINRFPVDHVQELSIGSNHKHGDAQGDAAHDEHQDSADKKKDEKHGARVILWSSSHVDEEMSFIVATTPEAGAGGAGVGQSGRGAPTSVGLIAAHIPLYFKVKNLYDYMYRHRDPGGTLKNIATRELLSFLAGEDFWHVLGAKRFEGGELLERRIQEVADDLNLGIEVVFVGLAGLHPPVAVGSAFDNVVASREQQYEQELKALAYAVSREPLARSESVTMVDQAHAYKQERVSVSEAEAERFGRQLKSYDASPQLFKLDSFLNVLNESGRQTRKYVLTNEQNREVVILNLEKKLRSSLLDLNLDSTK</sequence>
<gene>
    <name evidence="3" type="ORF">J3R75_000667</name>
</gene>
<feature type="transmembrane region" description="Helical" evidence="2">
    <location>
        <begin position="102"/>
        <end position="124"/>
    </location>
</feature>
<feature type="transmembrane region" description="Helical" evidence="2">
    <location>
        <begin position="291"/>
        <end position="311"/>
    </location>
</feature>
<dbReference type="Gene3D" id="3.30.479.30">
    <property type="entry name" value="Band 7 domain"/>
    <property type="match status" value="1"/>
</dbReference>
<feature type="transmembrane region" description="Helical" evidence="2">
    <location>
        <begin position="209"/>
        <end position="235"/>
    </location>
</feature>
<comment type="caution">
    <text evidence="3">The sequence shown here is derived from an EMBL/GenBank/DDBJ whole genome shotgun (WGS) entry which is preliminary data.</text>
</comment>
<feature type="transmembrane region" description="Helical" evidence="2">
    <location>
        <begin position="144"/>
        <end position="165"/>
    </location>
</feature>
<dbReference type="GO" id="GO:0006508">
    <property type="term" value="P:proteolysis"/>
    <property type="evidence" value="ECO:0007669"/>
    <property type="project" value="UniProtKB-KW"/>
</dbReference>
<dbReference type="RefSeq" id="WP_307259890.1">
    <property type="nucleotide sequence ID" value="NZ_JAUSVL010000001.1"/>
</dbReference>
<feature type="transmembrane region" description="Helical" evidence="2">
    <location>
        <begin position="12"/>
        <end position="30"/>
    </location>
</feature>
<dbReference type="Proteomes" id="UP001238163">
    <property type="component" value="Unassembled WGS sequence"/>
</dbReference>
<dbReference type="InterPro" id="IPR036013">
    <property type="entry name" value="Band_7/SPFH_dom_sf"/>
</dbReference>
<dbReference type="EMBL" id="JAUSVL010000001">
    <property type="protein sequence ID" value="MDQ0288560.1"/>
    <property type="molecule type" value="Genomic_DNA"/>
</dbReference>
<accession>A0AAE3VDP0</accession>
<organism evidence="3 4">
    <name type="scientific">Oligosphaera ethanolica</name>
    <dbReference type="NCBI Taxonomy" id="760260"/>
    <lineage>
        <taxon>Bacteria</taxon>
        <taxon>Pseudomonadati</taxon>
        <taxon>Lentisphaerota</taxon>
        <taxon>Oligosphaeria</taxon>
        <taxon>Oligosphaerales</taxon>
        <taxon>Oligosphaeraceae</taxon>
        <taxon>Oligosphaera</taxon>
    </lineage>
</organism>
<protein>
    <submittedName>
        <fullName evidence="3">Regulator of protease activity HflC (Stomatin/prohibitin superfamily)</fullName>
    </submittedName>
</protein>
<dbReference type="AlphaFoldDB" id="A0AAE3VDP0"/>
<evidence type="ECO:0000313" key="3">
    <source>
        <dbReference type="EMBL" id="MDQ0288560.1"/>
    </source>
</evidence>
<dbReference type="PANTHER" id="PTHR42911:SF1">
    <property type="entry name" value="MODULATOR OF FTSH PROTEASE HFLC"/>
    <property type="match status" value="1"/>
</dbReference>
<dbReference type="PANTHER" id="PTHR42911">
    <property type="entry name" value="MODULATOR OF FTSH PROTEASE HFLC"/>
    <property type="match status" value="1"/>
</dbReference>